<dbReference type="PANTHER" id="PTHR42678:SF34">
    <property type="entry name" value="OS04G0183300 PROTEIN"/>
    <property type="match status" value="1"/>
</dbReference>
<feature type="chain" id="PRO_5019031387" evidence="1">
    <location>
        <begin position="25"/>
        <end position="519"/>
    </location>
</feature>
<accession>A0A421DMP4</accession>
<name>A0A421DMP4_9GAMM</name>
<dbReference type="InterPro" id="IPR036928">
    <property type="entry name" value="AS_sf"/>
</dbReference>
<dbReference type="PANTHER" id="PTHR42678">
    <property type="entry name" value="AMIDASE"/>
    <property type="match status" value="1"/>
</dbReference>
<dbReference type="AlphaFoldDB" id="A0A421DMP4"/>
<sequence length="519" mass="55405">MFRVRHASAGVALAVLLSSFTVSAAVTDAQIIKMDLQQLRTALDRKEITSEEILNAYIKKITENNHQNQNINAVITMNEQALTEARTWDEQNKGQKKNPPLAGIPFLVKDNFNTKGILTTGGSVALETSKPDSNAFVVQKLLDEGAILLGKTNMSELSASYGWLGYSSFGGQTLNPLNTLRDASGSSSGSAAAVTANFAPFALGTDTSGSIRGPASVTGNVGLRPTLGLTSRSGIIPLSLTSDNAGVITRTVQDQAIVLDAIQGEDKADAATLQVKRADKPFALDLNSSYLKGKRIAVVDNFDGGNPDVDNIKKQAEQTLEQAGAKITHITLPKEYENLWGLVLGPVGTAEFRPQFDAYLASLPDGQPQNTSEFMKRLSSMTDNGTLKINPARYKGLQESANSKTTDSPEYISILSNTIPKLRAELTAIMTKGQYDAFFFPTMSCPGSVVNGKSDPSYICKSSDAYAASYIASSTGFPEVTVPAGRATANMPVGVSFLGLAGEDEKVLKLAYSFEKHSH</sequence>
<organism evidence="3 4">
    <name type="scientific">Brenneria alni</name>
    <dbReference type="NCBI Taxonomy" id="71656"/>
    <lineage>
        <taxon>Bacteria</taxon>
        <taxon>Pseudomonadati</taxon>
        <taxon>Pseudomonadota</taxon>
        <taxon>Gammaproteobacteria</taxon>
        <taxon>Enterobacterales</taxon>
        <taxon>Pectobacteriaceae</taxon>
        <taxon>Brenneria</taxon>
    </lineage>
</organism>
<feature type="domain" description="Amidase" evidence="2">
    <location>
        <begin position="52"/>
        <end position="508"/>
    </location>
</feature>
<keyword evidence="4" id="KW-1185">Reference proteome</keyword>
<dbReference type="Proteomes" id="UP000285648">
    <property type="component" value="Unassembled WGS sequence"/>
</dbReference>
<gene>
    <name evidence="3" type="ORF">BIY29_12275</name>
</gene>
<dbReference type="Pfam" id="PF01425">
    <property type="entry name" value="Amidase"/>
    <property type="match status" value="1"/>
</dbReference>
<dbReference type="GO" id="GO:0016740">
    <property type="term" value="F:transferase activity"/>
    <property type="evidence" value="ECO:0007669"/>
    <property type="project" value="UniProtKB-KW"/>
</dbReference>
<reference evidence="3 4" key="1">
    <citation type="submission" date="2016-09" db="EMBL/GenBank/DDBJ databases">
        <authorList>
            <person name="Doonan J."/>
            <person name="Pachebat J.A."/>
            <person name="Golyshin P.N."/>
            <person name="Denman S."/>
            <person name="Mcdonald J.E."/>
        </authorList>
    </citation>
    <scope>NUCLEOTIDE SEQUENCE [LARGE SCALE GENOMIC DNA]</scope>
    <source>
        <strain evidence="3 4">NCPPB 3934</strain>
    </source>
</reference>
<evidence type="ECO:0000313" key="3">
    <source>
        <dbReference type="EMBL" id="RLM22302.1"/>
    </source>
</evidence>
<dbReference type="SUPFAM" id="SSF75304">
    <property type="entry name" value="Amidase signature (AS) enzymes"/>
    <property type="match status" value="1"/>
</dbReference>
<comment type="caution">
    <text evidence="3">The sequence shown here is derived from an EMBL/GenBank/DDBJ whole genome shotgun (WGS) entry which is preliminary data.</text>
</comment>
<proteinExistence type="predicted"/>
<dbReference type="InterPro" id="IPR023631">
    <property type="entry name" value="Amidase_dom"/>
</dbReference>
<evidence type="ECO:0000256" key="1">
    <source>
        <dbReference type="SAM" id="SignalP"/>
    </source>
</evidence>
<evidence type="ECO:0000259" key="2">
    <source>
        <dbReference type="Pfam" id="PF01425"/>
    </source>
</evidence>
<protein>
    <submittedName>
        <fullName evidence="3">Glutamyl-tRNA amidotransferase</fullName>
    </submittedName>
</protein>
<feature type="signal peptide" evidence="1">
    <location>
        <begin position="1"/>
        <end position="24"/>
    </location>
</feature>
<evidence type="ECO:0000313" key="4">
    <source>
        <dbReference type="Proteomes" id="UP000285648"/>
    </source>
</evidence>
<dbReference type="Gene3D" id="3.90.1300.10">
    <property type="entry name" value="Amidase signature (AS) domain"/>
    <property type="match status" value="1"/>
</dbReference>
<dbReference type="OrthoDB" id="9811471at2"/>
<keyword evidence="3" id="KW-0808">Transferase</keyword>
<keyword evidence="1" id="KW-0732">Signal</keyword>
<dbReference type="EMBL" id="MJLZ01000027">
    <property type="protein sequence ID" value="RLM22302.1"/>
    <property type="molecule type" value="Genomic_DNA"/>
</dbReference>